<organism evidence="2 3">
    <name type="scientific">Tahibacter aquaticus</name>
    <dbReference type="NCBI Taxonomy" id="520092"/>
    <lineage>
        <taxon>Bacteria</taxon>
        <taxon>Pseudomonadati</taxon>
        <taxon>Pseudomonadota</taxon>
        <taxon>Gammaproteobacteria</taxon>
        <taxon>Lysobacterales</taxon>
        <taxon>Rhodanobacteraceae</taxon>
        <taxon>Tahibacter</taxon>
    </lineage>
</organism>
<name>A0A4R6YR34_9GAMM</name>
<protein>
    <submittedName>
        <fullName evidence="2">Uncharacterized protein</fullName>
    </submittedName>
</protein>
<dbReference type="RefSeq" id="WP_166654226.1">
    <property type="nucleotide sequence ID" value="NZ_SNZH01000013.1"/>
</dbReference>
<sequence>MFTPDDLIFSYTRADALRDGELIDVTKGSRLGDPGRRRRRSLGRLRGMAGN</sequence>
<accession>A0A4R6YR34</accession>
<dbReference type="EMBL" id="SNZH01000013">
    <property type="protein sequence ID" value="TDR40477.1"/>
    <property type="molecule type" value="Genomic_DNA"/>
</dbReference>
<gene>
    <name evidence="2" type="ORF">DFR29_113179</name>
</gene>
<evidence type="ECO:0000313" key="2">
    <source>
        <dbReference type="EMBL" id="TDR40477.1"/>
    </source>
</evidence>
<comment type="caution">
    <text evidence="2">The sequence shown here is derived from an EMBL/GenBank/DDBJ whole genome shotgun (WGS) entry which is preliminary data.</text>
</comment>
<reference evidence="2 3" key="1">
    <citation type="submission" date="2019-03" db="EMBL/GenBank/DDBJ databases">
        <title>Genomic Encyclopedia of Type Strains, Phase IV (KMG-IV): sequencing the most valuable type-strain genomes for metagenomic binning, comparative biology and taxonomic classification.</title>
        <authorList>
            <person name="Goeker M."/>
        </authorList>
    </citation>
    <scope>NUCLEOTIDE SEQUENCE [LARGE SCALE GENOMIC DNA]</scope>
    <source>
        <strain evidence="2 3">DSM 21667</strain>
    </source>
</reference>
<keyword evidence="3" id="KW-1185">Reference proteome</keyword>
<evidence type="ECO:0000256" key="1">
    <source>
        <dbReference type="SAM" id="MobiDB-lite"/>
    </source>
</evidence>
<evidence type="ECO:0000313" key="3">
    <source>
        <dbReference type="Proteomes" id="UP000295293"/>
    </source>
</evidence>
<dbReference type="AlphaFoldDB" id="A0A4R6YR34"/>
<dbReference type="Proteomes" id="UP000295293">
    <property type="component" value="Unassembled WGS sequence"/>
</dbReference>
<proteinExistence type="predicted"/>
<feature type="region of interest" description="Disordered" evidence="1">
    <location>
        <begin position="27"/>
        <end position="51"/>
    </location>
</feature>